<name>A0ABY1ZQJ1_9GAMM</name>
<dbReference type="InterPro" id="IPR003594">
    <property type="entry name" value="HATPase_dom"/>
</dbReference>
<keyword evidence="11" id="KW-0902">Two-component regulatory system</keyword>
<evidence type="ECO:0000256" key="7">
    <source>
        <dbReference type="ARBA" id="ARBA00022741"/>
    </source>
</evidence>
<dbReference type="Gene3D" id="1.10.287.130">
    <property type="match status" value="1"/>
</dbReference>
<evidence type="ECO:0000256" key="9">
    <source>
        <dbReference type="ARBA" id="ARBA00022840"/>
    </source>
</evidence>
<dbReference type="EMBL" id="SJDL01000007">
    <property type="protein sequence ID" value="TBW57604.1"/>
    <property type="molecule type" value="Genomic_DNA"/>
</dbReference>
<reference evidence="15 16" key="1">
    <citation type="submission" date="2019-02" db="EMBL/GenBank/DDBJ databases">
        <title>Marinobacter halodurans sp. nov., a marine bacterium isolated from sea tidal flat.</title>
        <authorList>
            <person name="Yoo Y."/>
            <person name="Lee D.W."/>
            <person name="Kim B.S."/>
            <person name="Kim J.-J."/>
        </authorList>
    </citation>
    <scope>NUCLEOTIDE SEQUENCE [LARGE SCALE GENOMIC DNA]</scope>
    <source>
        <strain evidence="15 16">YJ-S3-2</strain>
    </source>
</reference>
<dbReference type="InterPro" id="IPR003661">
    <property type="entry name" value="HisK_dim/P_dom"/>
</dbReference>
<evidence type="ECO:0000256" key="3">
    <source>
        <dbReference type="ARBA" id="ARBA00012438"/>
    </source>
</evidence>
<evidence type="ECO:0000256" key="6">
    <source>
        <dbReference type="ARBA" id="ARBA00022692"/>
    </source>
</evidence>
<feature type="domain" description="HAMP" evidence="14">
    <location>
        <begin position="182"/>
        <end position="235"/>
    </location>
</feature>
<feature type="transmembrane region" description="Helical" evidence="12">
    <location>
        <begin position="162"/>
        <end position="181"/>
    </location>
</feature>
<dbReference type="Gene3D" id="1.20.5.1040">
    <property type="entry name" value="Sensor protein qsec"/>
    <property type="match status" value="1"/>
</dbReference>
<dbReference type="RefSeq" id="WP_131480065.1">
    <property type="nucleotide sequence ID" value="NZ_SJDL01000007.1"/>
</dbReference>
<keyword evidence="7" id="KW-0547">Nucleotide-binding</keyword>
<dbReference type="Proteomes" id="UP000313645">
    <property type="component" value="Unassembled WGS sequence"/>
</dbReference>
<dbReference type="InterPro" id="IPR005467">
    <property type="entry name" value="His_kinase_dom"/>
</dbReference>
<evidence type="ECO:0000256" key="2">
    <source>
        <dbReference type="ARBA" id="ARBA00004141"/>
    </source>
</evidence>
<dbReference type="InterPro" id="IPR013727">
    <property type="entry name" value="2CSK_N"/>
</dbReference>
<dbReference type="InterPro" id="IPR036097">
    <property type="entry name" value="HisK_dim/P_sf"/>
</dbReference>
<evidence type="ECO:0000313" key="16">
    <source>
        <dbReference type="Proteomes" id="UP000313645"/>
    </source>
</evidence>
<evidence type="ECO:0000256" key="1">
    <source>
        <dbReference type="ARBA" id="ARBA00000085"/>
    </source>
</evidence>
<dbReference type="PROSITE" id="PS50109">
    <property type="entry name" value="HIS_KIN"/>
    <property type="match status" value="1"/>
</dbReference>
<dbReference type="SMART" id="SM00388">
    <property type="entry name" value="HisKA"/>
    <property type="match status" value="1"/>
</dbReference>
<accession>A0ABY1ZQJ1</accession>
<evidence type="ECO:0000256" key="4">
    <source>
        <dbReference type="ARBA" id="ARBA00022553"/>
    </source>
</evidence>
<evidence type="ECO:0000256" key="8">
    <source>
        <dbReference type="ARBA" id="ARBA00022777"/>
    </source>
</evidence>
<dbReference type="InterPro" id="IPR050428">
    <property type="entry name" value="TCS_sensor_his_kinase"/>
</dbReference>
<dbReference type="SMART" id="SM00387">
    <property type="entry name" value="HATPase_c"/>
    <property type="match status" value="1"/>
</dbReference>
<comment type="catalytic activity">
    <reaction evidence="1">
        <text>ATP + protein L-histidine = ADP + protein N-phospho-L-histidine.</text>
        <dbReference type="EC" id="2.7.13.3"/>
    </reaction>
</comment>
<dbReference type="SMART" id="SM00304">
    <property type="entry name" value="HAMP"/>
    <property type="match status" value="1"/>
</dbReference>
<evidence type="ECO:0000259" key="14">
    <source>
        <dbReference type="PROSITE" id="PS50885"/>
    </source>
</evidence>
<evidence type="ECO:0000256" key="10">
    <source>
        <dbReference type="ARBA" id="ARBA00022989"/>
    </source>
</evidence>
<dbReference type="PANTHER" id="PTHR45436">
    <property type="entry name" value="SENSOR HISTIDINE KINASE YKOH"/>
    <property type="match status" value="1"/>
</dbReference>
<dbReference type="CDD" id="cd00075">
    <property type="entry name" value="HATPase"/>
    <property type="match status" value="1"/>
</dbReference>
<dbReference type="GO" id="GO:0016301">
    <property type="term" value="F:kinase activity"/>
    <property type="evidence" value="ECO:0007669"/>
    <property type="project" value="UniProtKB-KW"/>
</dbReference>
<dbReference type="SUPFAM" id="SSF55874">
    <property type="entry name" value="ATPase domain of HSP90 chaperone/DNA topoisomerase II/histidine kinase"/>
    <property type="match status" value="1"/>
</dbReference>
<gene>
    <name evidence="15" type="ORF">EZI54_06055</name>
</gene>
<evidence type="ECO:0000256" key="11">
    <source>
        <dbReference type="ARBA" id="ARBA00023012"/>
    </source>
</evidence>
<dbReference type="PANTHER" id="PTHR45436:SF14">
    <property type="entry name" value="SENSOR PROTEIN QSEC"/>
    <property type="match status" value="1"/>
</dbReference>
<keyword evidence="4" id="KW-0597">Phosphoprotein</keyword>
<dbReference type="InterPro" id="IPR036890">
    <property type="entry name" value="HATPase_C_sf"/>
</dbReference>
<keyword evidence="12" id="KW-0472">Membrane</keyword>
<keyword evidence="10 12" id="KW-1133">Transmembrane helix</keyword>
<comment type="caution">
    <text evidence="15">The sequence shown here is derived from an EMBL/GenBank/DDBJ whole genome shotgun (WGS) entry which is preliminary data.</text>
</comment>
<feature type="transmembrane region" description="Helical" evidence="12">
    <location>
        <begin position="20"/>
        <end position="39"/>
    </location>
</feature>
<comment type="subcellular location">
    <subcellularLocation>
        <location evidence="2">Membrane</location>
        <topology evidence="2">Multi-pass membrane protein</topology>
    </subcellularLocation>
</comment>
<dbReference type="InterPro" id="IPR003660">
    <property type="entry name" value="HAMP_dom"/>
</dbReference>
<dbReference type="Pfam" id="PF00512">
    <property type="entry name" value="HisKA"/>
    <property type="match status" value="1"/>
</dbReference>
<keyword evidence="5" id="KW-0808">Transferase</keyword>
<dbReference type="PROSITE" id="PS50885">
    <property type="entry name" value="HAMP"/>
    <property type="match status" value="1"/>
</dbReference>
<dbReference type="Gene3D" id="3.30.565.10">
    <property type="entry name" value="Histidine kinase-like ATPase, C-terminal domain"/>
    <property type="match status" value="1"/>
</dbReference>
<dbReference type="SUPFAM" id="SSF47384">
    <property type="entry name" value="Homodimeric domain of signal transducing histidine kinase"/>
    <property type="match status" value="1"/>
</dbReference>
<evidence type="ECO:0000256" key="5">
    <source>
        <dbReference type="ARBA" id="ARBA00022679"/>
    </source>
</evidence>
<keyword evidence="6 12" id="KW-0812">Transmembrane</keyword>
<protein>
    <recommendedName>
        <fullName evidence="3">histidine kinase</fullName>
        <ecNumber evidence="3">2.7.13.3</ecNumber>
    </recommendedName>
</protein>
<dbReference type="CDD" id="cd00082">
    <property type="entry name" value="HisKA"/>
    <property type="match status" value="1"/>
</dbReference>
<evidence type="ECO:0000313" key="15">
    <source>
        <dbReference type="EMBL" id="TBW57604.1"/>
    </source>
</evidence>
<organism evidence="15 16">
    <name type="scientific">Marinobacter halodurans</name>
    <dbReference type="NCBI Taxonomy" id="2528979"/>
    <lineage>
        <taxon>Bacteria</taxon>
        <taxon>Pseudomonadati</taxon>
        <taxon>Pseudomonadota</taxon>
        <taxon>Gammaproteobacteria</taxon>
        <taxon>Pseudomonadales</taxon>
        <taxon>Marinobacteraceae</taxon>
        <taxon>Marinobacter</taxon>
    </lineage>
</organism>
<proteinExistence type="predicted"/>
<feature type="domain" description="Histidine kinase" evidence="13">
    <location>
        <begin position="243"/>
        <end position="450"/>
    </location>
</feature>
<evidence type="ECO:0000259" key="13">
    <source>
        <dbReference type="PROSITE" id="PS50109"/>
    </source>
</evidence>
<keyword evidence="16" id="KW-1185">Reference proteome</keyword>
<evidence type="ECO:0000256" key="12">
    <source>
        <dbReference type="SAM" id="Phobius"/>
    </source>
</evidence>
<dbReference type="Pfam" id="PF08521">
    <property type="entry name" value="2CSK_N"/>
    <property type="match status" value="1"/>
</dbReference>
<keyword evidence="8 15" id="KW-0418">Kinase</keyword>
<dbReference type="Pfam" id="PF02518">
    <property type="entry name" value="HATPase_c"/>
    <property type="match status" value="1"/>
</dbReference>
<sequence length="455" mass="50305">MTTSSRKRPVSLQRRLGQGLTLWLALLWLTASVAAGFVVRDEMYDVFDSALQETAERIMPLATLEILNRDDASLVSAPQDIAPLNDAKEYLTYTVRDARGNVLLQSHEVTPDLFPARPEVGFHNAGDYRFYGASAVSNTLFIEVAEPLEHRRRALFETVMTLLLPLALVIPLSFLGIWFYVRRSLRHVVAYRDAIEARGEGDLTPVDSEGRLPAEVEPVAHAVNQLMDRLRRALEAERSFTANSAHELRTPVAEALAQVQRLRREAPDGPLQERAQHIESSLRNLTTLSEKLMQLAKAEGAGLLSRQPHDLVPTLNYVLMDFQAHSERISLDLPDNEPVPSRFDQDAFAILVRNLIENALKHSPPDEPVAVRLTATELRVINGGPVVDGDCLDTLTDRFIRGKTDALGSGLGLAIVRAIANGAHARLELRSPAAGRADGFEVRVLLPTASSEHQD</sequence>
<keyword evidence="9" id="KW-0067">ATP-binding</keyword>
<dbReference type="EC" id="2.7.13.3" evidence="3"/>